<feature type="signal peptide" evidence="1">
    <location>
        <begin position="1"/>
        <end position="23"/>
    </location>
</feature>
<sequence length="1615" mass="177490">MKKPPHFNFIVITLLLSAYSLVAQQISVNGNVTINQLIEDNLVDGCVEVSNITSSVNGDANGFRSFAEFNRGGSNFPFESGIMLSTGNAESGGNNLTTTDLSEGSTTWGTDTDLETALGNNNFLNATSIEFDFVSISNQVQFNYLLASEEYSGINPCQFSDGFAFLIREASSTGPYQNIAVIPGTSTPVSTNTVHDEIVGVCAAQNEEYFDGYNIGDTNYNGRTEVLTATASITPYVQYHIKLVIADQSDQRFDSAVFIEGDSFRILDLGEDITTCASSVNLNADIQNPSSTYEWFLNGSTSPIPGATNTTLNVTQSGTYKVEITTPLGSSSCVEEDEIVVTIQNEITLNAISNYELCDDLSGNEVETFNLSTKDAELAGIVSFTNYTFSYHLSDTDARSGTNPITNPIQNTSLSQPIYVRIDDLDSGCVAYTTFNIVVNTIPNITNPTNLPICDSDNDPSDGITTIDLSVKDDEITSGDTNLFVTYHYNALDADTGNNPIPIPYINTNTPTESLFVRVVNTTTGCYTTSTLTVEVTNSPIVNREPVPLDGCDSDHDGTDNFDLTQAINDILQGLTGVTTTFHESYDDANEGINPIANETNYQNITPDVQTVFVRVEDNTTGCASVVSLEIHTNLLLTGTDTGEFALCDDGTNDGVEDFNLFVVETYIANELPGITVTFYETQTDYDNNNPLDKNQIYTASNPTNLIVSIGNGNCTEVSDINLIVNPILVFNPLAPIPYCDDDDDGTVSIEMATFDALITGGNTDFTVYYYGNQTDAETNINQLPPFYTNTAPTETIYARIESLTSECFTIETFEIEVRPAPPITQPSPWLICDVDDDGLTVLNLEDKIPEIVTSTSGLNIDFFTSIDDANNNTNAITNRTTFETSTQTIYVRVESPGSGCYAIANLDIIVNTLPVITAISNFQLCEDDNDERTEFIFSDWDSEILNGQAGKEVYYFEDAAYTSPIDKTLPYTNISSPQTIYVRVENITDASCNATASFLIEVGANPDYNVPTSFLICDDESNDGFGVFDLNKKINQISLGSTTNLDINFFTSEQNAIDNTNAIPLEFTNTINPQTIYVRIDNQDSDCFIIEDFGINVVAAPDLSDAEIYTLCDDDYDGFTIFNLDDAQYENFDRVQTGTVVSYFENIEDVDNDALAITNPNTYNSDSKTVYIKVLNTLTTCYTVLPLQLVVTPLPPIQFNGTYEICDNDTDTFDLTIMNDLIVEDLSNVSISYFSNATDAQNNSNVLNNTFNYSASSHIIYTRMEDLNTGCIGYGSFTLQINPNPIANKPNDLRYCDDDFDGILQFNLFETANEILGSQNFSEYEITYHTTLIDAEEDTNLLDFSHETNQSETIFVRLEHRNTGCYDTTEFITTVLPLPVIPVEDVVAFCTDDLPLVINANTGNSGDTYLWSNGATSPEITLNSVTEIGDYWVNVTKAVTGCNFTKNFSVIESQQAPLNPSTTVNFTDPNSITVNIDQTATGDYRFILDNGEPQTSNVFDNVPIGRHEITVIDLNGCNPAYDTVFIFDIPKFLTPNNDGFFDTWHITGASQLPGTVVYIYNRHGKLLKMLPHTALGWDGTFNGQHMPADDYWFSADIVHDGESFNIKGHFALKR</sequence>
<proteinExistence type="predicted"/>
<dbReference type="RefSeq" id="WP_244906381.1">
    <property type="nucleotide sequence ID" value="NZ_PVEO01000002.1"/>
</dbReference>
<protein>
    <submittedName>
        <fullName evidence="3">Gliding motility-associated-like protein</fullName>
    </submittedName>
</protein>
<dbReference type="InterPro" id="IPR007110">
    <property type="entry name" value="Ig-like_dom"/>
</dbReference>
<dbReference type="Proteomes" id="UP000251545">
    <property type="component" value="Unassembled WGS sequence"/>
</dbReference>
<feature type="chain" id="PRO_5016801344" evidence="1">
    <location>
        <begin position="24"/>
        <end position="1615"/>
    </location>
</feature>
<comment type="caution">
    <text evidence="3">The sequence shown here is derived from an EMBL/GenBank/DDBJ whole genome shotgun (WGS) entry which is preliminary data.</text>
</comment>
<evidence type="ECO:0000313" key="3">
    <source>
        <dbReference type="EMBL" id="PQV50339.1"/>
    </source>
</evidence>
<dbReference type="EMBL" id="PVEO01000002">
    <property type="protein sequence ID" value="PQV50339.1"/>
    <property type="molecule type" value="Genomic_DNA"/>
</dbReference>
<dbReference type="NCBIfam" id="NF038133">
    <property type="entry name" value="choice_anch_L"/>
    <property type="match status" value="1"/>
</dbReference>
<dbReference type="Pfam" id="PF13585">
    <property type="entry name" value="CHU_C"/>
    <property type="match status" value="1"/>
</dbReference>
<dbReference type="NCBIfam" id="TIGR04131">
    <property type="entry name" value="Bac_Flav_CTERM"/>
    <property type="match status" value="1"/>
</dbReference>
<dbReference type="InterPro" id="IPR049804">
    <property type="entry name" value="Choice_anch_L"/>
</dbReference>
<feature type="domain" description="Ig-like" evidence="2">
    <location>
        <begin position="235"/>
        <end position="340"/>
    </location>
</feature>
<accession>A0A362X999</accession>
<evidence type="ECO:0000259" key="2">
    <source>
        <dbReference type="PROSITE" id="PS50835"/>
    </source>
</evidence>
<gene>
    <name evidence="3" type="ORF">CLV33_102200</name>
</gene>
<keyword evidence="1" id="KW-0732">Signal</keyword>
<organism evidence="3 4">
    <name type="scientific">Jejuia pallidilutea</name>
    <dbReference type="NCBI Taxonomy" id="504487"/>
    <lineage>
        <taxon>Bacteria</taxon>
        <taxon>Pseudomonadati</taxon>
        <taxon>Bacteroidota</taxon>
        <taxon>Flavobacteriia</taxon>
        <taxon>Flavobacteriales</taxon>
        <taxon>Flavobacteriaceae</taxon>
        <taxon>Jejuia</taxon>
    </lineage>
</organism>
<dbReference type="InterPro" id="IPR026341">
    <property type="entry name" value="T9SS_type_B"/>
</dbReference>
<reference evidence="3 4" key="1">
    <citation type="submission" date="2018-02" db="EMBL/GenBank/DDBJ databases">
        <title>Genomic Encyclopedia of Archaeal and Bacterial Type Strains, Phase II (KMG-II): from individual species to whole genera.</title>
        <authorList>
            <person name="Goeker M."/>
        </authorList>
    </citation>
    <scope>NUCLEOTIDE SEQUENCE [LARGE SCALE GENOMIC DNA]</scope>
    <source>
        <strain evidence="3 4">DSM 21165</strain>
    </source>
</reference>
<dbReference type="PROSITE" id="PS50835">
    <property type="entry name" value="IG_LIKE"/>
    <property type="match status" value="1"/>
</dbReference>
<name>A0A362X999_9FLAO</name>
<evidence type="ECO:0000256" key="1">
    <source>
        <dbReference type="SAM" id="SignalP"/>
    </source>
</evidence>
<evidence type="ECO:0000313" key="4">
    <source>
        <dbReference type="Proteomes" id="UP000251545"/>
    </source>
</evidence>